<dbReference type="PROSITE" id="PS51257">
    <property type="entry name" value="PROKAR_LIPOPROTEIN"/>
    <property type="match status" value="1"/>
</dbReference>
<evidence type="ECO:0000313" key="4">
    <source>
        <dbReference type="EMBL" id="HHJ81108.1"/>
    </source>
</evidence>
<evidence type="ECO:0000256" key="1">
    <source>
        <dbReference type="SAM" id="Coils"/>
    </source>
</evidence>
<dbReference type="Proteomes" id="UP000885832">
    <property type="component" value="Unassembled WGS sequence"/>
</dbReference>
<reference evidence="4" key="1">
    <citation type="journal article" date="2020" name="mSystems">
        <title>Genome- and Community-Level Interaction Insights into Carbon Utilization and Element Cycling Functions of Hydrothermarchaeota in Hydrothermal Sediment.</title>
        <authorList>
            <person name="Zhou Z."/>
            <person name="Liu Y."/>
            <person name="Xu W."/>
            <person name="Pan J."/>
            <person name="Luo Z.H."/>
            <person name="Li M."/>
        </authorList>
    </citation>
    <scope>NUCLEOTIDE SEQUENCE [LARGE SCALE GENOMIC DNA]</scope>
    <source>
        <strain evidence="4">HyVt-505</strain>
    </source>
</reference>
<proteinExistence type="predicted"/>
<dbReference type="AlphaFoldDB" id="A0A832J955"/>
<keyword evidence="2" id="KW-0732">Signal</keyword>
<dbReference type="EMBL" id="DRNF01000360">
    <property type="protein sequence ID" value="HHJ81108.1"/>
    <property type="molecule type" value="Genomic_DNA"/>
</dbReference>
<feature type="signal peptide" evidence="2">
    <location>
        <begin position="1"/>
        <end position="24"/>
    </location>
</feature>
<keyword evidence="1" id="KW-0175">Coiled coil</keyword>
<organism evidence="4">
    <name type="scientific">Candidatus Tenderia electrophaga</name>
    <dbReference type="NCBI Taxonomy" id="1748243"/>
    <lineage>
        <taxon>Bacteria</taxon>
        <taxon>Pseudomonadati</taxon>
        <taxon>Pseudomonadota</taxon>
        <taxon>Gammaproteobacteria</taxon>
        <taxon>Candidatus Tenderiales</taxon>
        <taxon>Candidatus Tenderiaceae</taxon>
        <taxon>Candidatus Tenderia</taxon>
    </lineage>
</organism>
<sequence>MRALHTLLLSIIVLISACTSTAIRQNNSPDWVDGRSKHYSTQLYLTGQGMADNLIDAKDRARADLAKQFEVAINENSLQQQKYTQQQQDEQSTERLQQSITRQLITQTTRTVQGIEIADSWHDKNTGMNHALAVLSRNKAKQNFEQKINQLDQQSSQKTKQAEAEKNKLKKAAVVQQAINAQLERQAVQSALQVVDNSGRGKPETISLAELVRARDKLISEIKISPKTVGPQQQQLQPILSGSTASAGFQISTAEQADYTLLAEIKLNPALEKNRWIWLLGTLKLRLIDQNNNDIGIQRWPIKAASATIEQTEQRLLNEINTILKKELRTTLLGFSSVD</sequence>
<feature type="coiled-coil region" evidence="1">
    <location>
        <begin position="137"/>
        <end position="186"/>
    </location>
</feature>
<evidence type="ECO:0000259" key="3">
    <source>
        <dbReference type="Pfam" id="PF02169"/>
    </source>
</evidence>
<dbReference type="InterPro" id="IPR024952">
    <property type="entry name" value="LPP20-like_dom"/>
</dbReference>
<feature type="chain" id="PRO_5032531835" description="Lipoprotein LPP20-like domain-containing protein" evidence="2">
    <location>
        <begin position="25"/>
        <end position="339"/>
    </location>
</feature>
<comment type="caution">
    <text evidence="4">The sequence shown here is derived from an EMBL/GenBank/DDBJ whole genome shotgun (WGS) entry which is preliminary data.</text>
</comment>
<protein>
    <recommendedName>
        <fullName evidence="3">Lipoprotein LPP20-like domain-containing protein</fullName>
    </recommendedName>
</protein>
<dbReference type="Pfam" id="PF02169">
    <property type="entry name" value="LPP20"/>
    <property type="match status" value="1"/>
</dbReference>
<feature type="domain" description="Lipoprotein LPP20-like" evidence="3">
    <location>
        <begin position="29"/>
        <end position="135"/>
    </location>
</feature>
<gene>
    <name evidence="4" type="ORF">ENJ65_05700</name>
</gene>
<evidence type="ECO:0000256" key="2">
    <source>
        <dbReference type="SAM" id="SignalP"/>
    </source>
</evidence>
<accession>A0A832J955</accession>
<name>A0A832J955_9GAMM</name>
<dbReference type="Gene3D" id="3.10.28.20">
    <property type="entry name" value="Acetamidase/Formamidase-like domains"/>
    <property type="match status" value="1"/>
</dbReference>